<dbReference type="SMART" id="SM00028">
    <property type="entry name" value="TPR"/>
    <property type="match status" value="4"/>
</dbReference>
<feature type="chain" id="PRO_5030778413" description="Tetratricopeptide repeat protein" evidence="2">
    <location>
        <begin position="25"/>
        <end position="397"/>
    </location>
</feature>
<dbReference type="Gene3D" id="1.25.40.10">
    <property type="entry name" value="Tetratricopeptide repeat domain"/>
    <property type="match status" value="2"/>
</dbReference>
<keyword evidence="1" id="KW-0802">TPR repeat</keyword>
<proteinExistence type="predicted"/>
<dbReference type="EMBL" id="WWCR01000028">
    <property type="protein sequence ID" value="MYM74813.1"/>
    <property type="molecule type" value="Genomic_DNA"/>
</dbReference>
<dbReference type="Pfam" id="PF13432">
    <property type="entry name" value="TPR_16"/>
    <property type="match status" value="1"/>
</dbReference>
<feature type="repeat" description="TPR" evidence="1">
    <location>
        <begin position="239"/>
        <end position="272"/>
    </location>
</feature>
<reference evidence="3 4" key="1">
    <citation type="submission" date="2019-12" db="EMBL/GenBank/DDBJ databases">
        <title>Novel species isolated from a subtropical stream in China.</title>
        <authorList>
            <person name="Lu H."/>
        </authorList>
    </citation>
    <scope>NUCLEOTIDE SEQUENCE [LARGE SCALE GENOMIC DNA]</scope>
    <source>
        <strain evidence="3 4">FT134W</strain>
    </source>
</reference>
<accession>A0A7X4KJR0</accession>
<keyword evidence="2" id="KW-0732">Signal</keyword>
<dbReference type="PROSITE" id="PS50005">
    <property type="entry name" value="TPR"/>
    <property type="match status" value="1"/>
</dbReference>
<dbReference type="Proteomes" id="UP000469734">
    <property type="component" value="Unassembled WGS sequence"/>
</dbReference>
<evidence type="ECO:0000256" key="1">
    <source>
        <dbReference type="PROSITE-ProRule" id="PRU00339"/>
    </source>
</evidence>
<dbReference type="SUPFAM" id="SSF48452">
    <property type="entry name" value="TPR-like"/>
    <property type="match status" value="1"/>
</dbReference>
<protein>
    <recommendedName>
        <fullName evidence="5">Tetratricopeptide repeat protein</fullName>
    </recommendedName>
</protein>
<sequence>MTPWVRILSLVLATAAFLSGCASQTPRVAPAQQLFHDQLFQPPAAPIDTASVFALTPEMRDYVKHELGTPGPGRDVRRMLFDALYRRDKLQLEYDAALTRTAAETFAARSGNCLSLAIMTAALARELKMPVIFQQVQIDEVWSRAGNLYFASNHVNLSLGRPLAGQNPYLLTAVDVANSLTVDFIPIPPKARENARPLTEKTVLAMFLNNRAAELLSAGQVDDAYWAARQAAEADPLFINAYNTLGVIYQHHGDQAQAEAALRYAHSQLPDNTIYLSNLAQTLESANKLDEAAVLRARLAQLEPYPPFYFFVQGQEAMKLGDYARARTLFERELDRVPDYHELHFWLALANYQLGNLHAADRHLALAMENSTTRSDHDIYSAKLDHLRAYAAQLRAK</sequence>
<evidence type="ECO:0008006" key="5">
    <source>
        <dbReference type="Google" id="ProtNLM"/>
    </source>
</evidence>
<dbReference type="InterPro" id="IPR019734">
    <property type="entry name" value="TPR_rpt"/>
</dbReference>
<name>A0A7X4KJR0_9BURK</name>
<dbReference type="RefSeq" id="WP_161051659.1">
    <property type="nucleotide sequence ID" value="NZ_WWCR01000028.1"/>
</dbReference>
<feature type="signal peptide" evidence="2">
    <location>
        <begin position="1"/>
        <end position="24"/>
    </location>
</feature>
<dbReference type="InterPro" id="IPR011990">
    <property type="entry name" value="TPR-like_helical_dom_sf"/>
</dbReference>
<organism evidence="3 4">
    <name type="scientific">Duganella margarita</name>
    <dbReference type="NCBI Taxonomy" id="2692170"/>
    <lineage>
        <taxon>Bacteria</taxon>
        <taxon>Pseudomonadati</taxon>
        <taxon>Pseudomonadota</taxon>
        <taxon>Betaproteobacteria</taxon>
        <taxon>Burkholderiales</taxon>
        <taxon>Oxalobacteraceae</taxon>
        <taxon>Telluria group</taxon>
        <taxon>Duganella</taxon>
    </lineage>
</organism>
<gene>
    <name evidence="3" type="ORF">GTP56_21825</name>
</gene>
<evidence type="ECO:0000256" key="2">
    <source>
        <dbReference type="SAM" id="SignalP"/>
    </source>
</evidence>
<dbReference type="AlphaFoldDB" id="A0A7X4KJR0"/>
<evidence type="ECO:0000313" key="3">
    <source>
        <dbReference type="EMBL" id="MYM74813.1"/>
    </source>
</evidence>
<dbReference type="PROSITE" id="PS51257">
    <property type="entry name" value="PROKAR_LIPOPROTEIN"/>
    <property type="match status" value="1"/>
</dbReference>
<comment type="caution">
    <text evidence="3">The sequence shown here is derived from an EMBL/GenBank/DDBJ whole genome shotgun (WGS) entry which is preliminary data.</text>
</comment>
<evidence type="ECO:0000313" key="4">
    <source>
        <dbReference type="Proteomes" id="UP000469734"/>
    </source>
</evidence>